<keyword evidence="4" id="KW-1185">Reference proteome</keyword>
<dbReference type="OrthoDB" id="202063at2759"/>
<gene>
    <name evidence="3" type="ORF">FRACYDRAFT_169912</name>
</gene>
<evidence type="ECO:0000256" key="2">
    <source>
        <dbReference type="SAM" id="Phobius"/>
    </source>
</evidence>
<feature type="region of interest" description="Disordered" evidence="1">
    <location>
        <begin position="282"/>
        <end position="301"/>
    </location>
</feature>
<dbReference type="InParanoid" id="A0A1E7FAB6"/>
<organism evidence="3 4">
    <name type="scientific">Fragilariopsis cylindrus CCMP1102</name>
    <dbReference type="NCBI Taxonomy" id="635003"/>
    <lineage>
        <taxon>Eukaryota</taxon>
        <taxon>Sar</taxon>
        <taxon>Stramenopiles</taxon>
        <taxon>Ochrophyta</taxon>
        <taxon>Bacillariophyta</taxon>
        <taxon>Bacillariophyceae</taxon>
        <taxon>Bacillariophycidae</taxon>
        <taxon>Bacillariales</taxon>
        <taxon>Bacillariaceae</taxon>
        <taxon>Fragilariopsis</taxon>
    </lineage>
</organism>
<evidence type="ECO:0000313" key="4">
    <source>
        <dbReference type="Proteomes" id="UP000095751"/>
    </source>
</evidence>
<feature type="transmembrane region" description="Helical" evidence="2">
    <location>
        <begin position="238"/>
        <end position="271"/>
    </location>
</feature>
<evidence type="ECO:0000256" key="1">
    <source>
        <dbReference type="SAM" id="MobiDB-lite"/>
    </source>
</evidence>
<proteinExistence type="predicted"/>
<evidence type="ECO:0000313" key="3">
    <source>
        <dbReference type="EMBL" id="OEU15108.1"/>
    </source>
</evidence>
<accession>A0A1E7FAB6</accession>
<reference evidence="3 4" key="1">
    <citation type="submission" date="2016-09" db="EMBL/GenBank/DDBJ databases">
        <title>Extensive genetic diversity and differential bi-allelic expression allows diatom success in the polar Southern Ocean.</title>
        <authorList>
            <consortium name="DOE Joint Genome Institute"/>
            <person name="Mock T."/>
            <person name="Otillar R.P."/>
            <person name="Strauss J."/>
            <person name="Dupont C."/>
            <person name="Frickenhaus S."/>
            <person name="Maumus F."/>
            <person name="Mcmullan M."/>
            <person name="Sanges R."/>
            <person name="Schmutz J."/>
            <person name="Toseland A."/>
            <person name="Valas R."/>
            <person name="Veluchamy A."/>
            <person name="Ward B.J."/>
            <person name="Allen A."/>
            <person name="Barry K."/>
            <person name="Falciatore A."/>
            <person name="Ferrante M."/>
            <person name="Fortunato A.E."/>
            <person name="Gloeckner G."/>
            <person name="Gruber A."/>
            <person name="Hipkin R."/>
            <person name="Janech M."/>
            <person name="Kroth P."/>
            <person name="Leese F."/>
            <person name="Lindquist E."/>
            <person name="Lyon B.R."/>
            <person name="Martin J."/>
            <person name="Mayer C."/>
            <person name="Parker M."/>
            <person name="Quesneville H."/>
            <person name="Raymond J."/>
            <person name="Uhlig C."/>
            <person name="Valentin K.U."/>
            <person name="Worden A.Z."/>
            <person name="Armbrust E.V."/>
            <person name="Bowler C."/>
            <person name="Green B."/>
            <person name="Moulton V."/>
            <person name="Van Oosterhout C."/>
            <person name="Grigoriev I."/>
        </authorList>
    </citation>
    <scope>NUCLEOTIDE SEQUENCE [LARGE SCALE GENOMIC DNA]</scope>
    <source>
        <strain evidence="3 4">CCMP1102</strain>
    </source>
</reference>
<feature type="transmembrane region" description="Helical" evidence="2">
    <location>
        <begin position="204"/>
        <end position="226"/>
    </location>
</feature>
<feature type="transmembrane region" description="Helical" evidence="2">
    <location>
        <begin position="49"/>
        <end position="68"/>
    </location>
</feature>
<feature type="compositionally biased region" description="Low complexity" evidence="1">
    <location>
        <begin position="282"/>
        <end position="291"/>
    </location>
</feature>
<keyword evidence="2" id="KW-0472">Membrane</keyword>
<protein>
    <submittedName>
        <fullName evidence="3">Uncharacterized protein</fullName>
    </submittedName>
</protein>
<dbReference type="KEGG" id="fcy:FRACYDRAFT_169912"/>
<sequence>MQAGRQRGGGPPGQAGRQVIVLPEPADVGKIIIRGASDFAKQHKVITGGYVLGILVIILIGGGSKLNYDQRREYNNIMNTIDVEAEYAASNDFFAANQNYRATKGWFSCDGLCQRNKRKMDDAKIRLDRIREEGNVRMSDAKNVAGLFSEIGVGEVQDAFWSYFSAGKKFAKRQSMWDAMFMGIRSMGRDENMVEYGMKVLMQVLLNFSIGLVMALVMFVVGLWSIVRSYQPNPIVAVAFFVSASCAAFSFVTTYLFAIYGAAAGGVYGVLKIAEGNLQIQQQGNRGGRQQPHMQNRPHYE</sequence>
<dbReference type="EMBL" id="KV784359">
    <property type="protein sequence ID" value="OEU15108.1"/>
    <property type="molecule type" value="Genomic_DNA"/>
</dbReference>
<keyword evidence="2" id="KW-0812">Transmembrane</keyword>
<dbReference type="Proteomes" id="UP000095751">
    <property type="component" value="Unassembled WGS sequence"/>
</dbReference>
<name>A0A1E7FAB6_9STRA</name>
<keyword evidence="2" id="KW-1133">Transmembrane helix</keyword>
<dbReference type="AlphaFoldDB" id="A0A1E7FAB6"/>